<feature type="region of interest" description="Disordered" evidence="1">
    <location>
        <begin position="506"/>
        <end position="539"/>
    </location>
</feature>
<protein>
    <submittedName>
        <fullName evidence="2">Uncharacterized protein</fullName>
    </submittedName>
</protein>
<dbReference type="AlphaFoldDB" id="G0UYP6"/>
<reference evidence="2" key="1">
    <citation type="journal article" date="2012" name="Proc. Natl. Acad. Sci. U.S.A.">
        <title>Antigenic diversity is generated by distinct evolutionary mechanisms in African trypanosome species.</title>
        <authorList>
            <person name="Jackson A.P."/>
            <person name="Berry A."/>
            <person name="Aslett M."/>
            <person name="Allison H.C."/>
            <person name="Burton P."/>
            <person name="Vavrova-Anderson J."/>
            <person name="Brown R."/>
            <person name="Browne H."/>
            <person name="Corton N."/>
            <person name="Hauser H."/>
            <person name="Gamble J."/>
            <person name="Gilderthorp R."/>
            <person name="Marcello L."/>
            <person name="McQuillan J."/>
            <person name="Otto T.D."/>
            <person name="Quail M.A."/>
            <person name="Sanders M.J."/>
            <person name="van Tonder A."/>
            <person name="Ginger M.L."/>
            <person name="Field M.C."/>
            <person name="Barry J.D."/>
            <person name="Hertz-Fowler C."/>
            <person name="Berriman M."/>
        </authorList>
    </citation>
    <scope>NUCLEOTIDE SEQUENCE</scope>
    <source>
        <strain evidence="2">IL3000</strain>
    </source>
</reference>
<gene>
    <name evidence="2" type="ORF">TCIL3000_10_12950</name>
</gene>
<feature type="region of interest" description="Disordered" evidence="1">
    <location>
        <begin position="1"/>
        <end position="59"/>
    </location>
</feature>
<evidence type="ECO:0000256" key="1">
    <source>
        <dbReference type="SAM" id="MobiDB-lite"/>
    </source>
</evidence>
<proteinExistence type="predicted"/>
<name>G0UYP6_TRYCI</name>
<feature type="region of interest" description="Disordered" evidence="1">
    <location>
        <begin position="687"/>
        <end position="708"/>
    </location>
</feature>
<dbReference type="VEuPathDB" id="TriTrypDB:TcIL3000_10_12950"/>
<feature type="compositionally biased region" description="Basic and acidic residues" evidence="1">
    <location>
        <begin position="18"/>
        <end position="35"/>
    </location>
</feature>
<dbReference type="EMBL" id="HE575323">
    <property type="protein sequence ID" value="CCC94513.1"/>
    <property type="molecule type" value="Genomic_DNA"/>
</dbReference>
<organism evidence="2">
    <name type="scientific">Trypanosoma congolense (strain IL3000)</name>
    <dbReference type="NCBI Taxonomy" id="1068625"/>
    <lineage>
        <taxon>Eukaryota</taxon>
        <taxon>Discoba</taxon>
        <taxon>Euglenozoa</taxon>
        <taxon>Kinetoplastea</taxon>
        <taxon>Metakinetoplastina</taxon>
        <taxon>Trypanosomatida</taxon>
        <taxon>Trypanosomatidae</taxon>
        <taxon>Trypanosoma</taxon>
        <taxon>Nannomonas</taxon>
    </lineage>
</organism>
<evidence type="ECO:0000313" key="2">
    <source>
        <dbReference type="EMBL" id="CCC94513.1"/>
    </source>
</evidence>
<sequence>MHNMSSLTRGQRRLLRYASKDGKSSDALKRRRPEDIAPALKKRKQEQPQTCGDRTKETIDAEENDQLSVELLDCVQRRFPLAPRKLRKRHVRVINALSRALPRNANNNLMQHGSSSKTQFCVKRLEANDQPGAFSIAVLAAMERRRLYSDALSDGASMLVLLEVDADATSFCQYVKATYGSVHVLLLDGSRFPTFPTTVDKDGRLEDISDSFADRVVLVVTSLQAFLATDGRSAIWKFIGSYVVFLKNQPNGISDSMEDMKEEERDEFLKRLCEKRWHCLDHTLAAAVVAPSRNALCVPLADALTTCVPSAGKVEEEEVVEGKNCSEGKSEVSAKTGDKRDKTPVVDAMRDVVDVHYAVVEGTLRFQMLYTLLMNIRPCQGIVVHVATKEVCQFLFDVLYALAELPESLLLLADFEGPSTYASGSDTDEDRMKLCAKFDEVIANSSTETPPSGRRKDRVVLLSAFGLVPRMGTVFVQYDIIIDVANFPQFVSDVLTPAAYKGTTSATLPRLGGRTVSQSKSRQRRRSRSPVESNSSACPAHSPVRYRHILLMLRRNEVRGALRQFNLSARRLCINFGPMQHKPSATRSLLSVRKMQSLHNKQHAIQCAAYAAYRSTMLLYSIINDAKEVYDERRVDLKKMAQEFGYEEAPLLDLRTRDTAFRPKEDIYRAACERALRERGRLLACASKDVSGEASQSNAAEDSGEQDK</sequence>
<accession>G0UYP6</accession>